<dbReference type="AlphaFoldDB" id="A0A2W2BNS8"/>
<organism evidence="2 3">
    <name type="scientific">Jiangella anatolica</name>
    <dbReference type="NCBI Taxonomy" id="2670374"/>
    <lineage>
        <taxon>Bacteria</taxon>
        <taxon>Bacillati</taxon>
        <taxon>Actinomycetota</taxon>
        <taxon>Actinomycetes</taxon>
        <taxon>Jiangellales</taxon>
        <taxon>Jiangellaceae</taxon>
        <taxon>Jiangella</taxon>
    </lineage>
</organism>
<reference evidence="2 3" key="1">
    <citation type="submission" date="2018-01" db="EMBL/GenBank/DDBJ databases">
        <title>Draft genome sequence of Jiangella sp. GTF31.</title>
        <authorList>
            <person name="Sahin N."/>
            <person name="Ay H."/>
            <person name="Saygin H."/>
        </authorList>
    </citation>
    <scope>NUCLEOTIDE SEQUENCE [LARGE SCALE GENOMIC DNA]</scope>
    <source>
        <strain evidence="2 3">GTF31</strain>
    </source>
</reference>
<keyword evidence="3" id="KW-1185">Reference proteome</keyword>
<feature type="region of interest" description="Disordered" evidence="1">
    <location>
        <begin position="95"/>
        <end position="118"/>
    </location>
</feature>
<feature type="compositionally biased region" description="Basic residues" evidence="1">
    <location>
        <begin position="107"/>
        <end position="118"/>
    </location>
</feature>
<evidence type="ECO:0000256" key="1">
    <source>
        <dbReference type="SAM" id="MobiDB-lite"/>
    </source>
</evidence>
<gene>
    <name evidence="2" type="ORF">C1I92_18825</name>
</gene>
<protein>
    <submittedName>
        <fullName evidence="2">Uncharacterized protein</fullName>
    </submittedName>
</protein>
<proteinExistence type="predicted"/>
<dbReference type="Proteomes" id="UP000248764">
    <property type="component" value="Unassembled WGS sequence"/>
</dbReference>
<accession>A0A2W2BNS8</accession>
<dbReference type="EMBL" id="POTW01000047">
    <property type="protein sequence ID" value="PZF81984.1"/>
    <property type="molecule type" value="Genomic_DNA"/>
</dbReference>
<evidence type="ECO:0000313" key="3">
    <source>
        <dbReference type="Proteomes" id="UP000248764"/>
    </source>
</evidence>
<comment type="caution">
    <text evidence="2">The sequence shown here is derived from an EMBL/GenBank/DDBJ whole genome shotgun (WGS) entry which is preliminary data.</text>
</comment>
<evidence type="ECO:0000313" key="2">
    <source>
        <dbReference type="EMBL" id="PZF81984.1"/>
    </source>
</evidence>
<sequence>MPDDAGWHPNRDEWVWPEQCDPVAAIDAALLRELCTGEPGPTLSDAGRMPAGPELAALLARRDPAAADAYDVVEAVAGYPPARLRLRLWRARVTGGGGWPPGWPPARPRRWPSWRRAR</sequence>
<name>A0A2W2BNS8_9ACTN</name>